<dbReference type="Proteomes" id="UP000188354">
    <property type="component" value="Chromosome LG02"/>
</dbReference>
<keyword evidence="2" id="KW-1185">Reference proteome</keyword>
<dbReference type="Gramene" id="OIW16332">
    <property type="protein sequence ID" value="OIW16332"/>
    <property type="gene ID" value="TanjilG_19048"/>
</dbReference>
<organism evidence="1 2">
    <name type="scientific">Lupinus angustifolius</name>
    <name type="common">Narrow-leaved blue lupine</name>
    <dbReference type="NCBI Taxonomy" id="3871"/>
    <lineage>
        <taxon>Eukaryota</taxon>
        <taxon>Viridiplantae</taxon>
        <taxon>Streptophyta</taxon>
        <taxon>Embryophyta</taxon>
        <taxon>Tracheophyta</taxon>
        <taxon>Spermatophyta</taxon>
        <taxon>Magnoliopsida</taxon>
        <taxon>eudicotyledons</taxon>
        <taxon>Gunneridae</taxon>
        <taxon>Pentapetalae</taxon>
        <taxon>rosids</taxon>
        <taxon>fabids</taxon>
        <taxon>Fabales</taxon>
        <taxon>Fabaceae</taxon>
        <taxon>Papilionoideae</taxon>
        <taxon>50 kb inversion clade</taxon>
        <taxon>genistoids sensu lato</taxon>
        <taxon>core genistoids</taxon>
        <taxon>Genisteae</taxon>
        <taxon>Lupinus</taxon>
    </lineage>
</organism>
<evidence type="ECO:0000313" key="2">
    <source>
        <dbReference type="Proteomes" id="UP000188354"/>
    </source>
</evidence>
<dbReference type="AlphaFoldDB" id="A0A4P1RRP4"/>
<name>A0A4P1RRP4_LUPAN</name>
<dbReference type="EMBL" id="CM007362">
    <property type="protein sequence ID" value="OIW16332.1"/>
    <property type="molecule type" value="Genomic_DNA"/>
</dbReference>
<protein>
    <submittedName>
        <fullName evidence="1">Uncharacterized protein</fullName>
    </submittedName>
</protein>
<accession>A0A4P1RRP4</accession>
<proteinExistence type="predicted"/>
<reference evidence="1 2" key="1">
    <citation type="journal article" date="2017" name="Plant Biotechnol. J.">
        <title>A comprehensive draft genome sequence for lupin (Lupinus angustifolius), an emerging health food: insights into plant-microbe interactions and legume evolution.</title>
        <authorList>
            <person name="Hane J.K."/>
            <person name="Ming Y."/>
            <person name="Kamphuis L.G."/>
            <person name="Nelson M.N."/>
            <person name="Garg G."/>
            <person name="Atkins C.A."/>
            <person name="Bayer P.E."/>
            <person name="Bravo A."/>
            <person name="Bringans S."/>
            <person name="Cannon S."/>
            <person name="Edwards D."/>
            <person name="Foley R."/>
            <person name="Gao L.L."/>
            <person name="Harrison M.J."/>
            <person name="Huang W."/>
            <person name="Hurgobin B."/>
            <person name="Li S."/>
            <person name="Liu C.W."/>
            <person name="McGrath A."/>
            <person name="Morahan G."/>
            <person name="Murray J."/>
            <person name="Weller J."/>
            <person name="Jian J."/>
            <person name="Singh K.B."/>
        </authorList>
    </citation>
    <scope>NUCLEOTIDE SEQUENCE [LARGE SCALE GENOMIC DNA]</scope>
    <source>
        <strain evidence="2">cv. Tanjil</strain>
        <tissue evidence="1">Whole plant</tissue>
    </source>
</reference>
<sequence length="91" mass="10543">MASSSVDLEGKESTQIEKCSSKTTFLNTIFHYGFMDDAKKNILSNWKQMMRAKKREKARLNLDLIKNTAGFNDNMEAMRDFEKLVGCTRRQ</sequence>
<gene>
    <name evidence="1" type="ORF">TanjilG_19048</name>
</gene>
<evidence type="ECO:0000313" key="1">
    <source>
        <dbReference type="EMBL" id="OIW16332.1"/>
    </source>
</evidence>